<keyword evidence="1" id="KW-0472">Membrane</keyword>
<feature type="transmembrane region" description="Helical" evidence="1">
    <location>
        <begin position="25"/>
        <end position="45"/>
    </location>
</feature>
<dbReference type="Gene3D" id="1.10.287.1260">
    <property type="match status" value="1"/>
</dbReference>
<keyword evidence="3" id="KW-1185">Reference proteome</keyword>
<accession>A0ABX1TSN2</accession>
<evidence type="ECO:0000313" key="2">
    <source>
        <dbReference type="EMBL" id="NMQ20955.1"/>
    </source>
</evidence>
<feature type="transmembrane region" description="Helical" evidence="1">
    <location>
        <begin position="51"/>
        <end position="70"/>
    </location>
</feature>
<gene>
    <name evidence="2" type="ORF">E4P82_18215</name>
</gene>
<feature type="non-terminal residue" evidence="2">
    <location>
        <position position="100"/>
    </location>
</feature>
<proteinExistence type="predicted"/>
<keyword evidence="1" id="KW-1133">Transmembrane helix</keyword>
<organism evidence="2 3">
    <name type="scientific">Candidatus Competibacter phosphatis</name>
    <dbReference type="NCBI Taxonomy" id="221280"/>
    <lineage>
        <taxon>Bacteria</taxon>
        <taxon>Pseudomonadati</taxon>
        <taxon>Pseudomonadota</taxon>
        <taxon>Gammaproteobacteria</taxon>
        <taxon>Candidatus Competibacteraceae</taxon>
        <taxon>Candidatus Competibacter</taxon>
    </lineage>
</organism>
<sequence>MHQHYLVNFKDNLGARRIHTQFQMLRRIVVVAVQVLALAVMMMTFPRIRELGTGLLASAGVAGLVIGVAARPFLENLIAGIQIGLTQPIRIDDVVIVEGE</sequence>
<reference evidence="2 3" key="1">
    <citation type="submission" date="2019-03" db="EMBL/GenBank/DDBJ databases">
        <title>Metabolic reconstructions from genomes of highly enriched 'Candidatus Accumulibacter' and 'Candidatus Competibacter' bioreactor populations.</title>
        <authorList>
            <person name="Annavajhala M.K."/>
            <person name="Welles L."/>
            <person name="Abbas B."/>
            <person name="Sorokin D."/>
            <person name="Park H."/>
            <person name="Van Loosdrecht M."/>
            <person name="Chandran K."/>
        </authorList>
    </citation>
    <scope>NUCLEOTIDE SEQUENCE [LARGE SCALE GENOMIC DNA]</scope>
    <source>
        <strain evidence="2 3">SBR_G</strain>
    </source>
</reference>
<comment type="caution">
    <text evidence="2">The sequence shown here is derived from an EMBL/GenBank/DDBJ whole genome shotgun (WGS) entry which is preliminary data.</text>
</comment>
<evidence type="ECO:0000256" key="1">
    <source>
        <dbReference type="SAM" id="Phobius"/>
    </source>
</evidence>
<name>A0ABX1TSN2_9GAMM</name>
<protein>
    <submittedName>
        <fullName evidence="2">Mechanosensitive ion channel</fullName>
    </submittedName>
</protein>
<keyword evidence="1" id="KW-0812">Transmembrane</keyword>
<dbReference type="EMBL" id="SPMZ01000070">
    <property type="protein sequence ID" value="NMQ20955.1"/>
    <property type="molecule type" value="Genomic_DNA"/>
</dbReference>
<evidence type="ECO:0000313" key="3">
    <source>
        <dbReference type="Proteomes" id="UP000760480"/>
    </source>
</evidence>
<dbReference type="Proteomes" id="UP000760480">
    <property type="component" value="Unassembled WGS sequence"/>
</dbReference>